<evidence type="ECO:0000256" key="1">
    <source>
        <dbReference type="SAM" id="MobiDB-lite"/>
    </source>
</evidence>
<evidence type="ECO:0000313" key="3">
    <source>
        <dbReference type="Proteomes" id="UP001283361"/>
    </source>
</evidence>
<dbReference type="Proteomes" id="UP001283361">
    <property type="component" value="Unassembled WGS sequence"/>
</dbReference>
<keyword evidence="3" id="KW-1185">Reference proteome</keyword>
<organism evidence="2 3">
    <name type="scientific">Elysia crispata</name>
    <name type="common">lettuce slug</name>
    <dbReference type="NCBI Taxonomy" id="231223"/>
    <lineage>
        <taxon>Eukaryota</taxon>
        <taxon>Metazoa</taxon>
        <taxon>Spiralia</taxon>
        <taxon>Lophotrochozoa</taxon>
        <taxon>Mollusca</taxon>
        <taxon>Gastropoda</taxon>
        <taxon>Heterobranchia</taxon>
        <taxon>Euthyneura</taxon>
        <taxon>Panpulmonata</taxon>
        <taxon>Sacoglossa</taxon>
        <taxon>Placobranchoidea</taxon>
        <taxon>Plakobranchidae</taxon>
        <taxon>Elysia</taxon>
    </lineage>
</organism>
<reference evidence="2" key="1">
    <citation type="journal article" date="2023" name="G3 (Bethesda)">
        <title>A reference genome for the long-term kleptoplast-retaining sea slug Elysia crispata morphotype clarki.</title>
        <authorList>
            <person name="Eastman K.E."/>
            <person name="Pendleton A.L."/>
            <person name="Shaikh M.A."/>
            <person name="Suttiyut T."/>
            <person name="Ogas R."/>
            <person name="Tomko P."/>
            <person name="Gavelis G."/>
            <person name="Widhalm J.R."/>
            <person name="Wisecaver J.H."/>
        </authorList>
    </citation>
    <scope>NUCLEOTIDE SEQUENCE</scope>
    <source>
        <strain evidence="2">ECLA1</strain>
    </source>
</reference>
<dbReference type="AlphaFoldDB" id="A0AAE0Y5H8"/>
<accession>A0AAE0Y5H8</accession>
<comment type="caution">
    <text evidence="2">The sequence shown here is derived from an EMBL/GenBank/DDBJ whole genome shotgun (WGS) entry which is preliminary data.</text>
</comment>
<sequence length="95" mass="10643">MKDEVDAKASRPETDNAQTMATSFRHFKCHVSRNGEHSRPCSAVSREKAEEEQHLKIGDIGRVTDDRAIVEQSRGNKAPLGHSRAKRCPSWAQQS</sequence>
<name>A0AAE0Y5H8_9GAST</name>
<feature type="region of interest" description="Disordered" evidence="1">
    <location>
        <begin position="1"/>
        <end position="20"/>
    </location>
</feature>
<protein>
    <submittedName>
        <fullName evidence="2">Uncharacterized protein</fullName>
    </submittedName>
</protein>
<dbReference type="EMBL" id="JAWDGP010006879">
    <property type="protein sequence ID" value="KAK3733817.1"/>
    <property type="molecule type" value="Genomic_DNA"/>
</dbReference>
<proteinExistence type="predicted"/>
<evidence type="ECO:0000313" key="2">
    <source>
        <dbReference type="EMBL" id="KAK3733817.1"/>
    </source>
</evidence>
<feature type="region of interest" description="Disordered" evidence="1">
    <location>
        <begin position="73"/>
        <end position="95"/>
    </location>
</feature>
<feature type="compositionally biased region" description="Basic and acidic residues" evidence="1">
    <location>
        <begin position="1"/>
        <end position="14"/>
    </location>
</feature>
<gene>
    <name evidence="2" type="ORF">RRG08_014470</name>
</gene>
<feature type="region of interest" description="Disordered" evidence="1">
    <location>
        <begin position="33"/>
        <end position="53"/>
    </location>
</feature>